<dbReference type="SUPFAM" id="SSF50182">
    <property type="entry name" value="Sm-like ribonucleoproteins"/>
    <property type="match status" value="1"/>
</dbReference>
<dbReference type="GO" id="GO:0031417">
    <property type="term" value="C:NatC complex"/>
    <property type="evidence" value="ECO:0007669"/>
    <property type="project" value="InterPro"/>
</dbReference>
<proteinExistence type="inferred from homology"/>
<dbReference type="CDD" id="cd06168">
    <property type="entry name" value="LSMD1"/>
    <property type="match status" value="1"/>
</dbReference>
<dbReference type="Proteomes" id="UP000005239">
    <property type="component" value="Unassembled WGS sequence"/>
</dbReference>
<protein>
    <submittedName>
        <fullName evidence="3">Sm domain-containing protein</fullName>
    </submittedName>
</protein>
<name>A0A454Y0L4_PRIPA</name>
<organism evidence="3 4">
    <name type="scientific">Pristionchus pacificus</name>
    <name type="common">Parasitic nematode worm</name>
    <dbReference type="NCBI Taxonomy" id="54126"/>
    <lineage>
        <taxon>Eukaryota</taxon>
        <taxon>Metazoa</taxon>
        <taxon>Ecdysozoa</taxon>
        <taxon>Nematoda</taxon>
        <taxon>Chromadorea</taxon>
        <taxon>Rhabditida</taxon>
        <taxon>Rhabditina</taxon>
        <taxon>Diplogasteromorpha</taxon>
        <taxon>Diplogasteroidea</taxon>
        <taxon>Neodiplogasteridae</taxon>
        <taxon>Pristionchus</taxon>
    </lineage>
</organism>
<dbReference type="PANTHER" id="PTHR10701">
    <property type="entry name" value="SMALL NUCLEAR RIBONUCLEOPROTEIN-ASSOCIATED PROTEIN B AND N"/>
    <property type="match status" value="1"/>
</dbReference>
<gene>
    <name evidence="3" type="primary">WBGene00271998</name>
</gene>
<dbReference type="InterPro" id="IPR001163">
    <property type="entry name" value="Sm_dom_euk/arc"/>
</dbReference>
<evidence type="ECO:0000256" key="1">
    <source>
        <dbReference type="ARBA" id="ARBA00006850"/>
    </source>
</evidence>
<dbReference type="PANTHER" id="PTHR10701:SF5">
    <property type="entry name" value="N-ALPHA-ACETYLTRANSFERASE 38, NATC AUXILIARY SUBUNIT"/>
    <property type="match status" value="1"/>
</dbReference>
<reference evidence="3" key="2">
    <citation type="submission" date="2022-06" db="UniProtKB">
        <authorList>
            <consortium name="EnsemblMetazoa"/>
        </authorList>
    </citation>
    <scope>IDENTIFICATION</scope>
    <source>
        <strain evidence="3">PS312</strain>
    </source>
</reference>
<accession>A0A454Y0L4</accession>
<accession>A0A8R1ULE2</accession>
<evidence type="ECO:0000313" key="3">
    <source>
        <dbReference type="EnsemblMetazoa" id="PPA33629.1"/>
    </source>
</evidence>
<reference evidence="4" key="1">
    <citation type="journal article" date="2008" name="Nat. Genet.">
        <title>The Pristionchus pacificus genome provides a unique perspective on nematode lifestyle and parasitism.</title>
        <authorList>
            <person name="Dieterich C."/>
            <person name="Clifton S.W."/>
            <person name="Schuster L.N."/>
            <person name="Chinwalla A."/>
            <person name="Delehaunty K."/>
            <person name="Dinkelacker I."/>
            <person name="Fulton L."/>
            <person name="Fulton R."/>
            <person name="Godfrey J."/>
            <person name="Minx P."/>
            <person name="Mitreva M."/>
            <person name="Roeseler W."/>
            <person name="Tian H."/>
            <person name="Witte H."/>
            <person name="Yang S.P."/>
            <person name="Wilson R.K."/>
            <person name="Sommer R.J."/>
        </authorList>
    </citation>
    <scope>NUCLEOTIDE SEQUENCE [LARGE SCALE GENOMIC DNA]</scope>
    <source>
        <strain evidence="4">PS312</strain>
    </source>
</reference>
<dbReference type="OrthoDB" id="368909at2759"/>
<dbReference type="SMART" id="SM00651">
    <property type="entry name" value="Sm"/>
    <property type="match status" value="1"/>
</dbReference>
<dbReference type="AlphaFoldDB" id="A0A454Y0L4"/>
<dbReference type="Gene3D" id="2.30.30.100">
    <property type="match status" value="1"/>
</dbReference>
<feature type="compositionally biased region" description="Basic and acidic residues" evidence="2">
    <location>
        <begin position="82"/>
        <end position="101"/>
    </location>
</feature>
<dbReference type="InterPro" id="IPR034110">
    <property type="entry name" value="LSMD1_Sm"/>
</dbReference>
<evidence type="ECO:0000256" key="2">
    <source>
        <dbReference type="SAM" id="MobiDB-lite"/>
    </source>
</evidence>
<feature type="region of interest" description="Disordered" evidence="2">
    <location>
        <begin position="77"/>
        <end position="101"/>
    </location>
</feature>
<dbReference type="EnsemblMetazoa" id="PPA33629.1">
    <property type="protein sequence ID" value="PPA33629.1"/>
    <property type="gene ID" value="WBGene00271998"/>
</dbReference>
<dbReference type="InterPro" id="IPR010920">
    <property type="entry name" value="LSM_dom_sf"/>
</dbReference>
<evidence type="ECO:0000313" key="4">
    <source>
        <dbReference type="Proteomes" id="UP000005239"/>
    </source>
</evidence>
<dbReference type="InterPro" id="IPR050914">
    <property type="entry name" value="snRNP_SmB/NAA38-like"/>
</dbReference>
<comment type="similarity">
    <text evidence="1">Belongs to the snRNP Sm proteins family.</text>
</comment>
<dbReference type="Pfam" id="PF01423">
    <property type="entry name" value="LSM"/>
    <property type="match status" value="1"/>
</dbReference>
<sequence length="101" mass="11555">MGGKERLQQWMGQLLEMELKDGRIVTGHLACTDRDPNIILSQSTERWPGDPHSRFVGLVMAAPQNVTRLTHVARIPVTPPNIKKEREEREKEKEKEKDTVA</sequence>
<keyword evidence="4" id="KW-1185">Reference proteome</keyword>